<dbReference type="SUPFAM" id="SSF53067">
    <property type="entry name" value="Actin-like ATPase domain"/>
    <property type="match status" value="2"/>
</dbReference>
<gene>
    <name evidence="6" type="ORF">BdWA1_004037</name>
</gene>
<keyword evidence="6" id="KW-0346">Stress response</keyword>
<dbReference type="GO" id="GO:0140662">
    <property type="term" value="F:ATP-dependent protein folding chaperone"/>
    <property type="evidence" value="ECO:0007669"/>
    <property type="project" value="InterPro"/>
</dbReference>
<evidence type="ECO:0000256" key="5">
    <source>
        <dbReference type="ARBA" id="ARBA00023186"/>
    </source>
</evidence>
<protein>
    <submittedName>
        <fullName evidence="6">Bifunctional Heat shock protein 70 family/Tetratricopeptide repeat/ATPase</fullName>
    </submittedName>
</protein>
<keyword evidence="4" id="KW-0067">ATP-binding</keyword>
<name>A0AAD9UM10_9APIC</name>
<dbReference type="InterPro" id="IPR013126">
    <property type="entry name" value="Hsp_70_fam"/>
</dbReference>
<reference evidence="6" key="1">
    <citation type="journal article" date="2023" name="Nat. Microbiol.">
        <title>Babesia duncani multi-omics identifies virulence factors and drug targets.</title>
        <authorList>
            <person name="Singh P."/>
            <person name="Lonardi S."/>
            <person name="Liang Q."/>
            <person name="Vydyam P."/>
            <person name="Khabirova E."/>
            <person name="Fang T."/>
            <person name="Gihaz S."/>
            <person name="Thekkiniath J."/>
            <person name="Munshi M."/>
            <person name="Abel S."/>
            <person name="Ciampossin L."/>
            <person name="Batugedara G."/>
            <person name="Gupta M."/>
            <person name="Lu X.M."/>
            <person name="Lenz T."/>
            <person name="Chakravarty S."/>
            <person name="Cornillot E."/>
            <person name="Hu Y."/>
            <person name="Ma W."/>
            <person name="Gonzalez L.M."/>
            <person name="Sanchez S."/>
            <person name="Estrada K."/>
            <person name="Sanchez-Flores A."/>
            <person name="Montero E."/>
            <person name="Harb O.S."/>
            <person name="Le Roch K.G."/>
            <person name="Mamoun C.B."/>
        </authorList>
    </citation>
    <scope>NUCLEOTIDE SEQUENCE</scope>
    <source>
        <strain evidence="6">WA1</strain>
    </source>
</reference>
<dbReference type="PROSITE" id="PS01036">
    <property type="entry name" value="HSP70_3"/>
    <property type="match status" value="1"/>
</dbReference>
<dbReference type="InterPro" id="IPR018181">
    <property type="entry name" value="Heat_shock_70_CS"/>
</dbReference>
<dbReference type="InterPro" id="IPR011990">
    <property type="entry name" value="TPR-like_helical_dom_sf"/>
</dbReference>
<dbReference type="SUPFAM" id="SSF48452">
    <property type="entry name" value="TPR-like"/>
    <property type="match status" value="1"/>
</dbReference>
<keyword evidence="2" id="KW-0732">Signal</keyword>
<keyword evidence="5" id="KW-0143">Chaperone</keyword>
<dbReference type="GeneID" id="94338331"/>
<comment type="subcellular location">
    <subcellularLocation>
        <location evidence="1">Endoplasmic reticulum lumen</location>
    </subcellularLocation>
</comment>
<comment type="caution">
    <text evidence="6">The sequence shown here is derived from an EMBL/GenBank/DDBJ whole genome shotgun (WGS) entry which is preliminary data.</text>
</comment>
<evidence type="ECO:0000256" key="1">
    <source>
        <dbReference type="ARBA" id="ARBA00004319"/>
    </source>
</evidence>
<dbReference type="KEGG" id="bdw:94338331"/>
<dbReference type="AlphaFoldDB" id="A0AAD9UM10"/>
<dbReference type="Proteomes" id="UP001214638">
    <property type="component" value="Unassembled WGS sequence"/>
</dbReference>
<accession>A0AAD9UM10</accession>
<dbReference type="GO" id="GO:0030968">
    <property type="term" value="P:endoplasmic reticulum unfolded protein response"/>
    <property type="evidence" value="ECO:0007669"/>
    <property type="project" value="TreeGrafter"/>
</dbReference>
<evidence type="ECO:0000256" key="3">
    <source>
        <dbReference type="ARBA" id="ARBA00022741"/>
    </source>
</evidence>
<dbReference type="Gene3D" id="3.90.640.10">
    <property type="entry name" value="Actin, Chain A, domain 4"/>
    <property type="match status" value="1"/>
</dbReference>
<keyword evidence="3" id="KW-0547">Nucleotide-binding</keyword>
<dbReference type="InterPro" id="IPR019734">
    <property type="entry name" value="TPR_rpt"/>
</dbReference>
<evidence type="ECO:0000256" key="2">
    <source>
        <dbReference type="ARBA" id="ARBA00022729"/>
    </source>
</evidence>
<dbReference type="Pfam" id="PF00012">
    <property type="entry name" value="HSP70"/>
    <property type="match status" value="1"/>
</dbReference>
<dbReference type="GO" id="GO:0005788">
    <property type="term" value="C:endoplasmic reticulum lumen"/>
    <property type="evidence" value="ECO:0007669"/>
    <property type="project" value="UniProtKB-SubCell"/>
</dbReference>
<dbReference type="PANTHER" id="PTHR45639">
    <property type="entry name" value="HSC70CB, ISOFORM G-RELATED"/>
    <property type="match status" value="1"/>
</dbReference>
<evidence type="ECO:0000313" key="7">
    <source>
        <dbReference type="Proteomes" id="UP001214638"/>
    </source>
</evidence>
<dbReference type="Gene3D" id="3.30.420.40">
    <property type="match status" value="2"/>
</dbReference>
<proteinExistence type="predicted"/>
<dbReference type="Gene3D" id="1.25.40.10">
    <property type="entry name" value="Tetratricopeptide repeat domain"/>
    <property type="match status" value="1"/>
</dbReference>
<dbReference type="SMART" id="SM00028">
    <property type="entry name" value="TPR"/>
    <property type="match status" value="3"/>
</dbReference>
<dbReference type="GO" id="GO:0034663">
    <property type="term" value="C:endoplasmic reticulum chaperone complex"/>
    <property type="evidence" value="ECO:0007669"/>
    <property type="project" value="TreeGrafter"/>
</dbReference>
<sequence>MSANSFDVPGEAFAGVVGVDIGGNSARVCVCKNGSDKIELHVNRVSNRQTPTLVSFDKRLRIYGEEAESRAVSLFKQTIPILPYIAGLINDEFAELLKKRKYLFGLHANPNDPLVQFKVTFDDQPYDVYAGEVLVYFVEKLFETIVRDLSLPLPQGLQQLQMAYSIPSYFKNEHVQQIHNFLSIIGFGNIKYYKESNCLLRRWCSAHASFISETLKEKGAPPLTIAFLDIGFVHSSFIIAQVELQDEPKFKIIAEDSTDAVGTYQMIHLLCDHVCNLIKEKHGHVISTSSRQSFSILRGCTKALKDLSTIPDVKIEFERVLEDGDDFITTITRQELEDLASGLDNFLRNMIAKVVEEIEINNLIGIEILGGGSRIPFIKKIAESFANDFGESCVVRMSMDSTCAIAHGATNLLMDKVPCDFNVDASTNLDLTKLNAQRKQMDEIQQEQLNKMSIINDIDKYIIATRRDATGDYSNVLPIDKIGPMLDDLDQFSISAISEKSVCSRTCTEKLEECKQKIAADFPKYLEALEAAELERQRQLQLEEAEEIKSSRNSIDMDVVLPTGTCIKRASKNKQEGNVLLGDGNIEMAIIHYVKSIQYCAKASKPNEEQAQQLSDLRLASNLNLAMCYLKLKTEAGYNKAVNAATAALEISPNNPKAIFRRAIAYEELNNLDQAMADALHGLDKHPENLDLINTRKETKAAATKAAQNVLEDVLIMTDTKGYKLLEVRFFIKKDNSRGMPCTLKRLTDLNNVSRSHYSLSILRLNRMQHTALMTMRTMKTSMHIRAQMSTRSIL</sequence>
<evidence type="ECO:0000313" key="6">
    <source>
        <dbReference type="EMBL" id="KAK2194498.1"/>
    </source>
</evidence>
<dbReference type="RefSeq" id="XP_067801344.1">
    <property type="nucleotide sequence ID" value="XM_067949041.1"/>
</dbReference>
<keyword evidence="7" id="KW-1185">Reference proteome</keyword>
<dbReference type="EMBL" id="JALLKP010000104">
    <property type="protein sequence ID" value="KAK2194498.1"/>
    <property type="molecule type" value="Genomic_DNA"/>
</dbReference>
<organism evidence="6 7">
    <name type="scientific">Babesia duncani</name>
    <dbReference type="NCBI Taxonomy" id="323732"/>
    <lineage>
        <taxon>Eukaryota</taxon>
        <taxon>Sar</taxon>
        <taxon>Alveolata</taxon>
        <taxon>Apicomplexa</taxon>
        <taxon>Aconoidasida</taxon>
        <taxon>Piroplasmida</taxon>
        <taxon>Babesiidae</taxon>
        <taxon>Babesia</taxon>
    </lineage>
</organism>
<dbReference type="InterPro" id="IPR043129">
    <property type="entry name" value="ATPase_NBD"/>
</dbReference>
<dbReference type="Gene3D" id="3.30.30.30">
    <property type="match status" value="1"/>
</dbReference>
<evidence type="ECO:0000256" key="4">
    <source>
        <dbReference type="ARBA" id="ARBA00022840"/>
    </source>
</evidence>
<dbReference type="PANTHER" id="PTHR45639:SF3">
    <property type="entry name" value="HYPOXIA UP-REGULATED PROTEIN 1"/>
    <property type="match status" value="1"/>
</dbReference>
<dbReference type="GO" id="GO:0005524">
    <property type="term" value="F:ATP binding"/>
    <property type="evidence" value="ECO:0007669"/>
    <property type="project" value="UniProtKB-KW"/>
</dbReference>